<dbReference type="PROSITE" id="PS51257">
    <property type="entry name" value="PROKAR_LIPOPROTEIN"/>
    <property type="match status" value="1"/>
</dbReference>
<dbReference type="EMBL" id="CP016908">
    <property type="protein sequence ID" value="APR99915.1"/>
    <property type="molecule type" value="Genomic_DNA"/>
</dbReference>
<feature type="chain" id="PRO_5012408419" description="Lipoprotein" evidence="1">
    <location>
        <begin position="22"/>
        <end position="128"/>
    </location>
</feature>
<accession>A0A1L6MWV3</accession>
<dbReference type="Proteomes" id="UP000185544">
    <property type="component" value="Chromosome"/>
</dbReference>
<protein>
    <recommendedName>
        <fullName evidence="4">Lipoprotein</fullName>
    </recommendedName>
</protein>
<proteinExistence type="predicted"/>
<name>A0A1L6MWV3_9BACT</name>
<keyword evidence="1" id="KW-0732">Signal</keyword>
<dbReference type="STRING" id="1882918.BCY86_03890"/>
<dbReference type="AlphaFoldDB" id="A0A1L6MWV3"/>
<evidence type="ECO:0000313" key="2">
    <source>
        <dbReference type="EMBL" id="APR99915.1"/>
    </source>
</evidence>
<gene>
    <name evidence="2" type="ORF">BCY86_03890</name>
</gene>
<feature type="signal peptide" evidence="1">
    <location>
        <begin position="1"/>
        <end position="21"/>
    </location>
</feature>
<evidence type="ECO:0008006" key="4">
    <source>
        <dbReference type="Google" id="ProtNLM"/>
    </source>
</evidence>
<reference evidence="2 3" key="1">
    <citation type="submission" date="2016-08" db="EMBL/GenBank/DDBJ databases">
        <title>Identification and validation of antigenic proteins from Pajaroellobacter abortibovis using de-novo genome sequence assembly and reverse vaccinology.</title>
        <authorList>
            <person name="Welly B.T."/>
            <person name="Miller M.R."/>
            <person name="Stott J.L."/>
            <person name="Blanchard M.T."/>
            <person name="Islas-Trejo A.D."/>
            <person name="O'Rourke S.M."/>
            <person name="Young A.E."/>
            <person name="Medrano J.F."/>
            <person name="Van Eenennaam A.L."/>
        </authorList>
    </citation>
    <scope>NUCLEOTIDE SEQUENCE [LARGE SCALE GENOMIC DNA]</scope>
    <source>
        <strain evidence="2 3">BTF92-0548A/99-0131</strain>
    </source>
</reference>
<sequence length="128" mass="13857">MLQRRSSPYLFAIVLPSTLGAGCGTNSIATNDCQKIEYARCRHANECGRDLSRIPPSQQSQDPIAACMNYYQIACLHGMVIPSSPSVEQVKACLNEIEKGNCTAVLTPQDVPGCQWLTPPADGSTEKK</sequence>
<dbReference type="RefSeq" id="WP_075276565.1">
    <property type="nucleotide sequence ID" value="NZ_CP016908.1"/>
</dbReference>
<keyword evidence="3" id="KW-1185">Reference proteome</keyword>
<dbReference type="KEGG" id="pabo:BCY86_03890"/>
<evidence type="ECO:0000256" key="1">
    <source>
        <dbReference type="SAM" id="SignalP"/>
    </source>
</evidence>
<dbReference type="OrthoDB" id="5522558at2"/>
<evidence type="ECO:0000313" key="3">
    <source>
        <dbReference type="Proteomes" id="UP000185544"/>
    </source>
</evidence>
<organism evidence="2 3">
    <name type="scientific">Pajaroellobacter abortibovis</name>
    <dbReference type="NCBI Taxonomy" id="1882918"/>
    <lineage>
        <taxon>Bacteria</taxon>
        <taxon>Pseudomonadati</taxon>
        <taxon>Myxococcota</taxon>
        <taxon>Polyangia</taxon>
        <taxon>Polyangiales</taxon>
        <taxon>Polyangiaceae</taxon>
    </lineage>
</organism>